<name>A0ABP0CZN2_9PEZI</name>
<keyword evidence="2" id="KW-0479">Metal-binding</keyword>
<evidence type="ECO:0000313" key="10">
    <source>
        <dbReference type="Proteomes" id="UP001642406"/>
    </source>
</evidence>
<feature type="compositionally biased region" description="Acidic residues" evidence="7">
    <location>
        <begin position="723"/>
        <end position="738"/>
    </location>
</feature>
<dbReference type="InterPro" id="IPR007219">
    <property type="entry name" value="XnlR_reg_dom"/>
</dbReference>
<evidence type="ECO:0000313" key="9">
    <source>
        <dbReference type="EMBL" id="CAK7236639.1"/>
    </source>
</evidence>
<evidence type="ECO:0000259" key="8">
    <source>
        <dbReference type="Pfam" id="PF04082"/>
    </source>
</evidence>
<gene>
    <name evidence="9" type="ORF">SBRCBS47491_009706</name>
</gene>
<feature type="compositionally biased region" description="Low complexity" evidence="7">
    <location>
        <begin position="118"/>
        <end position="130"/>
    </location>
</feature>
<dbReference type="Proteomes" id="UP001642406">
    <property type="component" value="Unassembled WGS sequence"/>
</dbReference>
<evidence type="ECO:0000256" key="4">
    <source>
        <dbReference type="ARBA" id="ARBA00022771"/>
    </source>
</evidence>
<sequence length="937" mass="101980">MNQAGSEVDSQDTKAKEQISVSYWQASPRLAALETPPSDSGLVGDGVDGDGDENDNANVSDDNVHRPFDDYNGMAIDTTDRISSLMLQSGPGGPVPDLDNNMDSCNARGDAISVASSIATGSTDTGSSATRQSFRTDSGQTNNIPLAELDIDSLFSVGMDSSMPTSAGLASGHKTASGETGPQAINQAPKDVFNDHQNQHLHAGSMQQQEMPSSSTAAAAEGRRPTAQQTPLPLPSYMDLDLTSFMYSPPGPSDQTMGFGGGEEPRSLLQDLGQFHLPNNLMSLSMGLGQLSAAVYPTAMLSDAPQMAVNAADASRSRSASVGNASDRPRRASPVLIRDGRRSFPSFAIHGSIYASLKADLSQRLQTGTDPLGDSEIPSPRMCADFLASYVSNFHGHLPIIHLPTFSPGTQPSPLVFIMCSIGALYRLDRKRARRLYETARKALDNTAPATMANQPSMVKGFPLWSVQTRVLLTFYAIMSGDMDLTTTVMRENGVYTIVYHEARTSLQEHQRDDATVQPDWQSWVTIESWKRLLGSMLICSTLIMVVYNRNPGMNTTMDLEFAALEDEKLWNAQSSAEWRELYDTRSGHANTATNKNQQQPASTRTMKAILADIMNHPQPKNTPQPVYKVSAFSGFILMHAIVVHMWQRAQVLQALASSNSSCPGFNPADEVVGNILVGNGLQTLARCQAFLDSARNEISNSGCSGGTGSSSDVIISDREDRGDDENRESEENSEDDKDAEKEASLVFNSNAILRIAHARLLKADSVHSSIDLTSLQGNRVADSSIDLFVNSKMERGTFVLKAVEKAFEGLREPVRIGHLLVRKTAAFRWGVVQAVAGWDCALLVSKYVHVIEMDVLDHKEPTLEEREFCEKVKDVLREADHDVEDNSSLAAAVAKTWSWFLRDVWIWGITPVMGEALDQVAEAYEQALAFKKQIAT</sequence>
<keyword evidence="6" id="KW-0539">Nucleus</keyword>
<accession>A0ABP0CZN2</accession>
<feature type="region of interest" description="Disordered" evidence="7">
    <location>
        <begin position="164"/>
        <end position="187"/>
    </location>
</feature>
<keyword evidence="10" id="KW-1185">Reference proteome</keyword>
<dbReference type="CDD" id="cd12148">
    <property type="entry name" value="fungal_TF_MHR"/>
    <property type="match status" value="1"/>
</dbReference>
<evidence type="ECO:0000256" key="7">
    <source>
        <dbReference type="SAM" id="MobiDB-lite"/>
    </source>
</evidence>
<feature type="region of interest" description="Disordered" evidence="7">
    <location>
        <begin position="1"/>
        <end position="20"/>
    </location>
</feature>
<dbReference type="PANTHER" id="PTHR40626:SF34">
    <property type="entry name" value="ZINC FINGER PROTEIN YGR067C"/>
    <property type="match status" value="1"/>
</dbReference>
<keyword evidence="5" id="KW-0862">Zinc</keyword>
<feature type="compositionally biased region" description="Polar residues" evidence="7">
    <location>
        <begin position="205"/>
        <end position="217"/>
    </location>
</feature>
<keyword evidence="4" id="KW-0863">Zinc-finger</keyword>
<feature type="region of interest" description="Disordered" evidence="7">
    <location>
        <begin position="700"/>
        <end position="741"/>
    </location>
</feature>
<evidence type="ECO:0000256" key="1">
    <source>
        <dbReference type="ARBA" id="ARBA00004123"/>
    </source>
</evidence>
<feature type="compositionally biased region" description="Polar residues" evidence="7">
    <location>
        <begin position="177"/>
        <end position="186"/>
    </location>
</feature>
<feature type="region of interest" description="Disordered" evidence="7">
    <location>
        <begin position="202"/>
        <end position="235"/>
    </location>
</feature>
<feature type="domain" description="Xylanolytic transcriptional activator regulatory" evidence="8">
    <location>
        <begin position="388"/>
        <end position="596"/>
    </location>
</feature>
<feature type="region of interest" description="Disordered" evidence="7">
    <location>
        <begin position="118"/>
        <end position="142"/>
    </location>
</feature>
<organism evidence="9 10">
    <name type="scientific">Sporothrix bragantina</name>
    <dbReference type="NCBI Taxonomy" id="671064"/>
    <lineage>
        <taxon>Eukaryota</taxon>
        <taxon>Fungi</taxon>
        <taxon>Dikarya</taxon>
        <taxon>Ascomycota</taxon>
        <taxon>Pezizomycotina</taxon>
        <taxon>Sordariomycetes</taxon>
        <taxon>Sordariomycetidae</taxon>
        <taxon>Ophiostomatales</taxon>
        <taxon>Ophiostomataceae</taxon>
        <taxon>Sporothrix</taxon>
    </lineage>
</organism>
<feature type="compositionally biased region" description="Polar residues" evidence="7">
    <location>
        <begin position="131"/>
        <end position="142"/>
    </location>
</feature>
<keyword evidence="3" id="KW-0677">Repeat</keyword>
<evidence type="ECO:0000256" key="5">
    <source>
        <dbReference type="ARBA" id="ARBA00022833"/>
    </source>
</evidence>
<comment type="caution">
    <text evidence="9">The sequence shown here is derived from an EMBL/GenBank/DDBJ whole genome shotgun (WGS) entry which is preliminary data.</text>
</comment>
<dbReference type="Pfam" id="PF04082">
    <property type="entry name" value="Fungal_trans"/>
    <property type="match status" value="1"/>
</dbReference>
<reference evidence="9 10" key="1">
    <citation type="submission" date="2024-01" db="EMBL/GenBank/DDBJ databases">
        <authorList>
            <person name="Allen C."/>
            <person name="Tagirdzhanova G."/>
        </authorList>
    </citation>
    <scope>NUCLEOTIDE SEQUENCE [LARGE SCALE GENOMIC DNA]</scope>
</reference>
<dbReference type="EMBL" id="CAWUHC010000163">
    <property type="protein sequence ID" value="CAK7236639.1"/>
    <property type="molecule type" value="Genomic_DNA"/>
</dbReference>
<dbReference type="PANTHER" id="PTHR40626">
    <property type="entry name" value="MIP31509P"/>
    <property type="match status" value="1"/>
</dbReference>
<protein>
    <recommendedName>
        <fullName evidence="8">Xylanolytic transcriptional activator regulatory domain-containing protein</fullName>
    </recommendedName>
</protein>
<evidence type="ECO:0000256" key="3">
    <source>
        <dbReference type="ARBA" id="ARBA00022737"/>
    </source>
</evidence>
<dbReference type="InterPro" id="IPR051059">
    <property type="entry name" value="VerF-like"/>
</dbReference>
<feature type="region of interest" description="Disordered" evidence="7">
    <location>
        <begin position="27"/>
        <end position="69"/>
    </location>
</feature>
<comment type="subcellular location">
    <subcellularLocation>
        <location evidence="1">Nucleus</location>
    </subcellularLocation>
</comment>
<proteinExistence type="predicted"/>
<evidence type="ECO:0000256" key="6">
    <source>
        <dbReference type="ARBA" id="ARBA00023242"/>
    </source>
</evidence>
<evidence type="ECO:0000256" key="2">
    <source>
        <dbReference type="ARBA" id="ARBA00022723"/>
    </source>
</evidence>